<feature type="compositionally biased region" description="Pro residues" evidence="1">
    <location>
        <begin position="221"/>
        <end position="231"/>
    </location>
</feature>
<feature type="compositionally biased region" description="Low complexity" evidence="1">
    <location>
        <begin position="203"/>
        <end position="212"/>
    </location>
</feature>
<feature type="compositionally biased region" description="Basic residues" evidence="1">
    <location>
        <begin position="140"/>
        <end position="162"/>
    </location>
</feature>
<accession>A0A7I8VXX2</accession>
<keyword evidence="3" id="KW-1185">Reference proteome</keyword>
<feature type="compositionally biased region" description="Polar residues" evidence="1">
    <location>
        <begin position="234"/>
        <end position="268"/>
    </location>
</feature>
<gene>
    <name evidence="2" type="ORF">DGYR_LOCUS8494</name>
</gene>
<feature type="region of interest" description="Disordered" evidence="1">
    <location>
        <begin position="133"/>
        <end position="268"/>
    </location>
</feature>
<organism evidence="2 3">
    <name type="scientific">Dimorphilus gyrociliatus</name>
    <dbReference type="NCBI Taxonomy" id="2664684"/>
    <lineage>
        <taxon>Eukaryota</taxon>
        <taxon>Metazoa</taxon>
        <taxon>Spiralia</taxon>
        <taxon>Lophotrochozoa</taxon>
        <taxon>Annelida</taxon>
        <taxon>Polychaeta</taxon>
        <taxon>Polychaeta incertae sedis</taxon>
        <taxon>Dinophilidae</taxon>
        <taxon>Dimorphilus</taxon>
    </lineage>
</organism>
<feature type="compositionally biased region" description="Basic and acidic residues" evidence="1">
    <location>
        <begin position="164"/>
        <end position="176"/>
    </location>
</feature>
<reference evidence="2 3" key="1">
    <citation type="submission" date="2020-08" db="EMBL/GenBank/DDBJ databases">
        <authorList>
            <person name="Hejnol A."/>
        </authorList>
    </citation>
    <scope>NUCLEOTIDE SEQUENCE [LARGE SCALE GENOMIC DNA]</scope>
</reference>
<protein>
    <submittedName>
        <fullName evidence="2">DgyrCDS8958</fullName>
    </submittedName>
</protein>
<dbReference type="EMBL" id="CAJFCJ010000012">
    <property type="protein sequence ID" value="CAD5120387.1"/>
    <property type="molecule type" value="Genomic_DNA"/>
</dbReference>
<evidence type="ECO:0000256" key="1">
    <source>
        <dbReference type="SAM" id="MobiDB-lite"/>
    </source>
</evidence>
<sequence length="268" mass="30234">MHILYIVLCTKVTPGGTLITQTTTTTERPRTGRNTHAPMGFHESPKMIQKTENYYSAESPNRTSALLEAHDAALTVNLAGGQQLLPADSTMRNTMTMMPGRVAQRSNTAPLSPNDAMLNVHDSRDIESLSAYSFDQHSDRGHKKKRSLGSALRRRFNKKGKRSQSADRTREDHLLRPSDSQSAYDAPGAYQMDDDKRLRKSRSSSFSLNLKKFFSRKPKYSPRPSPQPSPLPVQNISHQNMNQPSPNYVQQSNAIQYQTMPQQRQQFS</sequence>
<evidence type="ECO:0000313" key="2">
    <source>
        <dbReference type="EMBL" id="CAD5120387.1"/>
    </source>
</evidence>
<evidence type="ECO:0000313" key="3">
    <source>
        <dbReference type="Proteomes" id="UP000549394"/>
    </source>
</evidence>
<feature type="region of interest" description="Disordered" evidence="1">
    <location>
        <begin position="22"/>
        <end position="41"/>
    </location>
</feature>
<dbReference type="Proteomes" id="UP000549394">
    <property type="component" value="Unassembled WGS sequence"/>
</dbReference>
<dbReference type="AlphaFoldDB" id="A0A7I8VXX2"/>
<proteinExistence type="predicted"/>
<name>A0A7I8VXX2_9ANNE</name>
<comment type="caution">
    <text evidence="2">The sequence shown here is derived from an EMBL/GenBank/DDBJ whole genome shotgun (WGS) entry which is preliminary data.</text>
</comment>